<dbReference type="Proteomes" id="UP000285084">
    <property type="component" value="Unassembled WGS sequence"/>
</dbReference>
<dbReference type="InterPro" id="IPR012337">
    <property type="entry name" value="RNaseH-like_sf"/>
</dbReference>
<evidence type="ECO:0000256" key="4">
    <source>
        <dbReference type="ARBA" id="ARBA00022833"/>
    </source>
</evidence>
<organism evidence="7 8">
    <name type="scientific">Fusarium oxysporum</name>
    <name type="common">Fusarium vascular wilt</name>
    <dbReference type="NCBI Taxonomy" id="5507"/>
    <lineage>
        <taxon>Eukaryota</taxon>
        <taxon>Fungi</taxon>
        <taxon>Dikarya</taxon>
        <taxon>Ascomycota</taxon>
        <taxon>Pezizomycotina</taxon>
        <taxon>Sordariomycetes</taxon>
        <taxon>Hypocreomycetidae</taxon>
        <taxon>Hypocreales</taxon>
        <taxon>Nectriaceae</taxon>
        <taxon>Fusarium</taxon>
        <taxon>Fusarium oxysporum species complex</taxon>
    </lineage>
</organism>
<dbReference type="GO" id="GO:0046983">
    <property type="term" value="F:protein dimerization activity"/>
    <property type="evidence" value="ECO:0007669"/>
    <property type="project" value="InterPro"/>
</dbReference>
<keyword evidence="2" id="KW-0479">Metal-binding</keyword>
<feature type="non-terminal residue" evidence="7">
    <location>
        <position position="1"/>
    </location>
</feature>
<evidence type="ECO:0000256" key="3">
    <source>
        <dbReference type="ARBA" id="ARBA00022771"/>
    </source>
</evidence>
<dbReference type="GO" id="GO:0008270">
    <property type="term" value="F:zinc ion binding"/>
    <property type="evidence" value="ECO:0007669"/>
    <property type="project" value="UniProtKB-KW"/>
</dbReference>
<name>A0A420MBJ2_FUSOX</name>
<gene>
    <name evidence="7" type="ORF">BFJ69_g16344</name>
</gene>
<dbReference type="VEuPathDB" id="FungiDB:FOC4_g10000130"/>
<dbReference type="InterPro" id="IPR008906">
    <property type="entry name" value="HATC_C_dom"/>
</dbReference>
<proteinExistence type="predicted"/>
<feature type="domain" description="HAT C-terminal dimerisation" evidence="6">
    <location>
        <begin position="263"/>
        <end position="343"/>
    </location>
</feature>
<dbReference type="PANTHER" id="PTHR46481:SF10">
    <property type="entry name" value="ZINC FINGER BED DOMAIN-CONTAINING PROTEIN 39"/>
    <property type="match status" value="1"/>
</dbReference>
<evidence type="ECO:0000313" key="7">
    <source>
        <dbReference type="EMBL" id="RKK65372.1"/>
    </source>
</evidence>
<dbReference type="Pfam" id="PF05699">
    <property type="entry name" value="Dimer_Tnp_hAT"/>
    <property type="match status" value="1"/>
</dbReference>
<evidence type="ECO:0000256" key="5">
    <source>
        <dbReference type="ARBA" id="ARBA00023242"/>
    </source>
</evidence>
<evidence type="ECO:0000256" key="1">
    <source>
        <dbReference type="ARBA" id="ARBA00004123"/>
    </source>
</evidence>
<dbReference type="InterPro" id="IPR052035">
    <property type="entry name" value="ZnF_BED_domain_contain"/>
</dbReference>
<reference evidence="7 8" key="1">
    <citation type="journal article" date="2018" name="Sci. Rep.">
        <title>Characterisation of pathogen-specific regions and novel effector candidates in Fusarium oxysporum f. sp. cepae.</title>
        <authorList>
            <person name="Armitage A.D."/>
            <person name="Taylor A."/>
            <person name="Sobczyk M.K."/>
            <person name="Baxter L."/>
            <person name="Greenfield B.P."/>
            <person name="Bates H.J."/>
            <person name="Wilson F."/>
            <person name="Jackson A.C."/>
            <person name="Ott S."/>
            <person name="Harrison R.J."/>
            <person name="Clarkson J.P."/>
        </authorList>
    </citation>
    <scope>NUCLEOTIDE SEQUENCE [LARGE SCALE GENOMIC DNA]</scope>
    <source>
        <strain evidence="7 8">Fo_A13</strain>
    </source>
</reference>
<dbReference type="SUPFAM" id="SSF53098">
    <property type="entry name" value="Ribonuclease H-like"/>
    <property type="match status" value="1"/>
</dbReference>
<keyword evidence="3" id="KW-0863">Zinc-finger</keyword>
<evidence type="ECO:0000256" key="2">
    <source>
        <dbReference type="ARBA" id="ARBA00022723"/>
    </source>
</evidence>
<sequence>AYEEGGIEHLYTRVLVDGGIRWNSVYSMIERALKLRHAIDLFFLNYSHVGAEGYGISQDLLTPQDWMDLEHFFSILKPFKDLTKRMEGRANKAGSEGSHGSLYETIESLDVLFKKLQEAGRFADDHPDVVSTYYSHAIDAARLKLEEYFGLTDATPAYRCAVALHPANKFTYFEVEWSHNRQWVGSAKRVVQEVFAQYETAAAKADPTEGARQEKELEELDEEAVDCNTKLDPLQQARRRRRRLAAAMGPAARTKKRTRLTSELDEFMARTNKADLDVEDPLEWWVRLASDYPIMSRMAFDLFSCPAMSAECERVFSQTKKVITDERNRLSSDTVAAIECQKHLLRTGMLTQVYQ</sequence>
<dbReference type="VEuPathDB" id="FungiDB:FOMG_17519"/>
<dbReference type="VEuPathDB" id="FungiDB:HZS61_002198"/>
<keyword evidence="5" id="KW-0539">Nucleus</keyword>
<accession>A0A420MBJ2</accession>
<dbReference type="AlphaFoldDB" id="A0A420MBJ2"/>
<protein>
    <recommendedName>
        <fullName evidence="6">HAT C-terminal dimerisation domain-containing protein</fullName>
    </recommendedName>
</protein>
<evidence type="ECO:0000259" key="6">
    <source>
        <dbReference type="Pfam" id="PF05699"/>
    </source>
</evidence>
<evidence type="ECO:0000313" key="8">
    <source>
        <dbReference type="Proteomes" id="UP000285084"/>
    </source>
</evidence>
<comment type="subcellular location">
    <subcellularLocation>
        <location evidence="1">Nucleus</location>
    </subcellularLocation>
</comment>
<dbReference type="PANTHER" id="PTHR46481">
    <property type="entry name" value="ZINC FINGER BED DOMAIN-CONTAINING PROTEIN 4"/>
    <property type="match status" value="1"/>
</dbReference>
<dbReference type="GO" id="GO:0005634">
    <property type="term" value="C:nucleus"/>
    <property type="evidence" value="ECO:0007669"/>
    <property type="project" value="UniProtKB-SubCell"/>
</dbReference>
<dbReference type="EMBL" id="MRCX01000433">
    <property type="protein sequence ID" value="RKK65372.1"/>
    <property type="molecule type" value="Genomic_DNA"/>
</dbReference>
<comment type="caution">
    <text evidence="7">The sequence shown here is derived from an EMBL/GenBank/DDBJ whole genome shotgun (WGS) entry which is preliminary data.</text>
</comment>
<keyword evidence="4" id="KW-0862">Zinc</keyword>